<evidence type="ECO:0000259" key="4">
    <source>
        <dbReference type="PROSITE" id="PS50956"/>
    </source>
</evidence>
<dbReference type="InterPro" id="IPR036390">
    <property type="entry name" value="WH_DNA-bd_sf"/>
</dbReference>
<dbReference type="GO" id="GO:0043565">
    <property type="term" value="F:sequence-specific DNA binding"/>
    <property type="evidence" value="ECO:0007669"/>
    <property type="project" value="InterPro"/>
</dbReference>
<evidence type="ECO:0000256" key="2">
    <source>
        <dbReference type="ARBA" id="ARBA00023125"/>
    </source>
</evidence>
<comment type="caution">
    <text evidence="5">The sequence shown here is derived from an EMBL/GenBank/DDBJ whole genome shotgun (WGS) entry which is preliminary data.</text>
</comment>
<dbReference type="Pfam" id="PF01037">
    <property type="entry name" value="AsnC_trans_reg"/>
    <property type="match status" value="1"/>
</dbReference>
<dbReference type="PANTHER" id="PTHR30154">
    <property type="entry name" value="LEUCINE-RESPONSIVE REGULATORY PROTEIN"/>
    <property type="match status" value="1"/>
</dbReference>
<accession>A0A150XIA0</accession>
<protein>
    <submittedName>
        <fullName evidence="5">AsnC family transcriptional regulator</fullName>
    </submittedName>
</protein>
<evidence type="ECO:0000313" key="6">
    <source>
        <dbReference type="Proteomes" id="UP000075606"/>
    </source>
</evidence>
<dbReference type="CDD" id="cd00090">
    <property type="entry name" value="HTH_ARSR"/>
    <property type="match status" value="1"/>
</dbReference>
<sequence length="150" mass="17180">MDKTDKALLRALQENAKLTNKELAAQLGLTITPVHERIKKLEREGYISHYSAVVNPQKVGLALHVFCSVSLKDHQKEFIEQFERDVMALEEVLECYHIGGQFDYLLKVMVKDMETYRMFVSQKLSELDNIGNVQSSFVMSEIKRSAGLPF</sequence>
<dbReference type="SUPFAM" id="SSF46785">
    <property type="entry name" value="Winged helix' DNA-binding domain"/>
    <property type="match status" value="1"/>
</dbReference>
<dbReference type="InterPro" id="IPR011008">
    <property type="entry name" value="Dimeric_a/b-barrel"/>
</dbReference>
<dbReference type="InterPro" id="IPR019885">
    <property type="entry name" value="Tscrpt_reg_HTH_AsnC-type_CS"/>
</dbReference>
<dbReference type="Pfam" id="PF13412">
    <property type="entry name" value="HTH_24"/>
    <property type="match status" value="1"/>
</dbReference>
<dbReference type="Gene3D" id="3.30.70.920">
    <property type="match status" value="1"/>
</dbReference>
<dbReference type="OrthoDB" id="9800326at2"/>
<dbReference type="SMART" id="SM00344">
    <property type="entry name" value="HTH_ASNC"/>
    <property type="match status" value="1"/>
</dbReference>
<evidence type="ECO:0000256" key="3">
    <source>
        <dbReference type="ARBA" id="ARBA00023163"/>
    </source>
</evidence>
<dbReference type="InterPro" id="IPR011991">
    <property type="entry name" value="ArsR-like_HTH"/>
</dbReference>
<organism evidence="5 6">
    <name type="scientific">Roseivirga spongicola</name>
    <dbReference type="NCBI Taxonomy" id="333140"/>
    <lineage>
        <taxon>Bacteria</taxon>
        <taxon>Pseudomonadati</taxon>
        <taxon>Bacteroidota</taxon>
        <taxon>Cytophagia</taxon>
        <taxon>Cytophagales</taxon>
        <taxon>Roseivirgaceae</taxon>
        <taxon>Roseivirga</taxon>
    </lineage>
</organism>
<dbReference type="PROSITE" id="PS00519">
    <property type="entry name" value="HTH_ASNC_1"/>
    <property type="match status" value="1"/>
</dbReference>
<dbReference type="InterPro" id="IPR019887">
    <property type="entry name" value="Tscrpt_reg_AsnC/Lrp_C"/>
</dbReference>
<name>A0A150XIA0_9BACT</name>
<dbReference type="EMBL" id="LRPC01000001">
    <property type="protein sequence ID" value="KYG78403.1"/>
    <property type="molecule type" value="Genomic_DNA"/>
</dbReference>
<dbReference type="GO" id="GO:0043200">
    <property type="term" value="P:response to amino acid"/>
    <property type="evidence" value="ECO:0007669"/>
    <property type="project" value="TreeGrafter"/>
</dbReference>
<dbReference type="InterPro" id="IPR000485">
    <property type="entry name" value="AsnC-type_HTH_dom"/>
</dbReference>
<reference evidence="5 6" key="1">
    <citation type="submission" date="2016-01" db="EMBL/GenBank/DDBJ databases">
        <title>Genome sequencing of Roseivirga spongicola UST030701-084.</title>
        <authorList>
            <person name="Selvaratnam C."/>
            <person name="Thevarajoo S."/>
            <person name="Goh K.M."/>
            <person name="Ee R."/>
            <person name="Chan K.-G."/>
            <person name="Chong C.S."/>
        </authorList>
    </citation>
    <scope>NUCLEOTIDE SEQUENCE [LARGE SCALE GENOMIC DNA]</scope>
    <source>
        <strain evidence="5 6">UST030701-084</strain>
    </source>
</reference>
<dbReference type="GO" id="GO:0005829">
    <property type="term" value="C:cytosol"/>
    <property type="evidence" value="ECO:0007669"/>
    <property type="project" value="TreeGrafter"/>
</dbReference>
<gene>
    <name evidence="5" type="ORF">AWW68_06450</name>
</gene>
<dbReference type="PANTHER" id="PTHR30154:SF34">
    <property type="entry name" value="TRANSCRIPTIONAL REGULATOR AZLB"/>
    <property type="match status" value="1"/>
</dbReference>
<evidence type="ECO:0000256" key="1">
    <source>
        <dbReference type="ARBA" id="ARBA00023015"/>
    </source>
</evidence>
<dbReference type="Gene3D" id="1.10.10.10">
    <property type="entry name" value="Winged helix-like DNA-binding domain superfamily/Winged helix DNA-binding domain"/>
    <property type="match status" value="1"/>
</dbReference>
<dbReference type="PROSITE" id="PS50956">
    <property type="entry name" value="HTH_ASNC_2"/>
    <property type="match status" value="1"/>
</dbReference>
<dbReference type="RefSeq" id="WP_068218100.1">
    <property type="nucleotide sequence ID" value="NZ_CP139724.1"/>
</dbReference>
<keyword evidence="3" id="KW-0804">Transcription</keyword>
<dbReference type="InterPro" id="IPR019888">
    <property type="entry name" value="Tscrpt_reg_AsnC-like"/>
</dbReference>
<evidence type="ECO:0000313" key="5">
    <source>
        <dbReference type="EMBL" id="KYG78403.1"/>
    </source>
</evidence>
<dbReference type="InterPro" id="IPR036388">
    <property type="entry name" value="WH-like_DNA-bd_sf"/>
</dbReference>
<dbReference type="PRINTS" id="PR00033">
    <property type="entry name" value="HTHASNC"/>
</dbReference>
<keyword evidence="1" id="KW-0805">Transcription regulation</keyword>
<proteinExistence type="predicted"/>
<dbReference type="AlphaFoldDB" id="A0A150XIA0"/>
<feature type="domain" description="HTH asnC-type" evidence="4">
    <location>
        <begin position="1"/>
        <end position="62"/>
    </location>
</feature>
<dbReference type="SUPFAM" id="SSF54909">
    <property type="entry name" value="Dimeric alpha+beta barrel"/>
    <property type="match status" value="1"/>
</dbReference>
<dbReference type="STRING" id="333140.AWW68_06450"/>
<dbReference type="Proteomes" id="UP000075606">
    <property type="component" value="Unassembled WGS sequence"/>
</dbReference>
<dbReference type="GO" id="GO:0006355">
    <property type="term" value="P:regulation of DNA-templated transcription"/>
    <property type="evidence" value="ECO:0007669"/>
    <property type="project" value="UniProtKB-ARBA"/>
</dbReference>
<keyword evidence="2" id="KW-0238">DNA-binding</keyword>
<keyword evidence="6" id="KW-1185">Reference proteome</keyword>